<name>A0A8H6FCF6_9LECA</name>
<reference evidence="6 7" key="1">
    <citation type="journal article" date="2020" name="Genomics">
        <title>Complete, high-quality genomes from long-read metagenomic sequencing of two wolf lichen thalli reveals enigmatic genome architecture.</title>
        <authorList>
            <person name="McKenzie S.K."/>
            <person name="Walston R.F."/>
            <person name="Allen J.L."/>
        </authorList>
    </citation>
    <scope>NUCLEOTIDE SEQUENCE [LARGE SCALE GENOMIC DNA]</scope>
    <source>
        <strain evidence="6">WasteWater1</strain>
    </source>
</reference>
<evidence type="ECO:0000313" key="7">
    <source>
        <dbReference type="Proteomes" id="UP000593566"/>
    </source>
</evidence>
<keyword evidence="4" id="KW-0560">Oxidoreductase</keyword>
<evidence type="ECO:0000256" key="4">
    <source>
        <dbReference type="ARBA" id="ARBA00023002"/>
    </source>
</evidence>
<dbReference type="InterPro" id="IPR025337">
    <property type="entry name" value="Questin_oxidase-like"/>
</dbReference>
<evidence type="ECO:0000313" key="6">
    <source>
        <dbReference type="EMBL" id="KAF6222996.1"/>
    </source>
</evidence>
<accession>A0A8H6FCF6</accession>
<keyword evidence="7" id="KW-1185">Reference proteome</keyword>
<dbReference type="Gene3D" id="3.30.465.10">
    <property type="match status" value="1"/>
</dbReference>
<dbReference type="GO" id="GO:0016491">
    <property type="term" value="F:oxidoreductase activity"/>
    <property type="evidence" value="ECO:0007669"/>
    <property type="project" value="UniProtKB-KW"/>
</dbReference>
<dbReference type="PANTHER" id="PTHR42973">
    <property type="entry name" value="BINDING OXIDOREDUCTASE, PUTATIVE (AFU_ORTHOLOGUE AFUA_1G17690)-RELATED"/>
    <property type="match status" value="1"/>
</dbReference>
<keyword evidence="3" id="KW-0274">FAD</keyword>
<evidence type="ECO:0000259" key="5">
    <source>
        <dbReference type="PROSITE" id="PS51387"/>
    </source>
</evidence>
<dbReference type="RefSeq" id="XP_037152342.1">
    <property type="nucleotide sequence ID" value="XM_037291980.1"/>
</dbReference>
<dbReference type="InterPro" id="IPR006094">
    <property type="entry name" value="Oxid_FAD_bind_N"/>
</dbReference>
<dbReference type="GO" id="GO:0071949">
    <property type="term" value="F:FAD binding"/>
    <property type="evidence" value="ECO:0007669"/>
    <property type="project" value="InterPro"/>
</dbReference>
<dbReference type="AlphaFoldDB" id="A0A8H6FCF6"/>
<dbReference type="Pfam" id="PF01565">
    <property type="entry name" value="FAD_binding_4"/>
    <property type="match status" value="1"/>
</dbReference>
<evidence type="ECO:0000256" key="2">
    <source>
        <dbReference type="ARBA" id="ARBA00022630"/>
    </source>
</evidence>
<comment type="caution">
    <text evidence="6">The sequence shown here is derived from an EMBL/GenBank/DDBJ whole genome shotgun (WGS) entry which is preliminary data.</text>
</comment>
<dbReference type="InterPro" id="IPR016166">
    <property type="entry name" value="FAD-bd_PCMH"/>
</dbReference>
<evidence type="ECO:0000256" key="3">
    <source>
        <dbReference type="ARBA" id="ARBA00022827"/>
    </source>
</evidence>
<sequence>MSFQLLSASAATTLLIIISIFIMRRLRTSQTLQAVKKPNHLDLTISSPEPTKLSKSLASALPDSVIFPHDAVAFKESIDSYWAQQECEVIPACVVRPRDVQQLCVAVTVLKREYDERGKQAGEQKAEGLFAIRSGGHSPVSGAASINGGVMIDLGLLCEVTPSEDGSSVVIGAGAKWMDVSKILDEQGLAVVGGRNSAVGVGGLTLGAAPFLLYSRVDTKAQIGGLSFFSPRFGLVCSNILSYELVLASGSIAAASASTNPELWRALKGGSNNFGIVTRFTARSFPSTKIWSGFLYMPASQAAKVLAGFHECLNREDSGGSSTTYDNHAAGPIACFSYIQKLGVQAISVNLVYTKLPENEKKWPACWRTSTFGSLWRLWSTCKVRTLTSATDEMNALNPPGRRQVFATTTIKNDRATLAAAHAAYCDAIASLRRVKVRGLVWTLVLQPLLPDWVRKGDANPLGLHDCTHEPLVIVSFTVNWAERRDDEFVKTTTRRAVEQIDAVAAANGTGHRYRYMNYCAEWQRPFEGYGGENWRFLQGHPPKQVNFDFYYMYALISFIFFPTFMKQLWISTSTEIKLLQRKGRLDLGLYDSRRSRPFLLEGIPNYGPKIFAIGLKRHLWESASLKDNGDICKMSVQLGNMGDRTALVLFDGVRRGLERAMKMVIIEEFVPFTVPEIRERLDARIFVRLSHRETKHRRMTRPNYGAEAKQGELWETEDFFEKMVWRNYVEQRMQFFEEENVEGRMDAERCKQLGIVVQEGMDVEAQETLSWAVCAMLEALKGKCL</sequence>
<dbReference type="InterPro" id="IPR027417">
    <property type="entry name" value="P-loop_NTPase"/>
</dbReference>
<organism evidence="6 7">
    <name type="scientific">Letharia lupina</name>
    <dbReference type="NCBI Taxonomy" id="560253"/>
    <lineage>
        <taxon>Eukaryota</taxon>
        <taxon>Fungi</taxon>
        <taxon>Dikarya</taxon>
        <taxon>Ascomycota</taxon>
        <taxon>Pezizomycotina</taxon>
        <taxon>Lecanoromycetes</taxon>
        <taxon>OSLEUM clade</taxon>
        <taxon>Lecanoromycetidae</taxon>
        <taxon>Lecanorales</taxon>
        <taxon>Lecanorineae</taxon>
        <taxon>Parmeliaceae</taxon>
        <taxon>Letharia</taxon>
    </lineage>
</organism>
<dbReference type="SUPFAM" id="SSF56176">
    <property type="entry name" value="FAD-binding/transporter-associated domain-like"/>
    <property type="match status" value="1"/>
</dbReference>
<dbReference type="PROSITE" id="PS51387">
    <property type="entry name" value="FAD_PCMH"/>
    <property type="match status" value="1"/>
</dbReference>
<gene>
    <name evidence="6" type="ORF">HO133_001047</name>
</gene>
<dbReference type="GeneID" id="59329465"/>
<feature type="domain" description="FAD-binding PCMH-type" evidence="5">
    <location>
        <begin position="87"/>
        <end position="287"/>
    </location>
</feature>
<dbReference type="Pfam" id="PF14027">
    <property type="entry name" value="Questin_oxidase"/>
    <property type="match status" value="1"/>
</dbReference>
<evidence type="ECO:0000256" key="1">
    <source>
        <dbReference type="ARBA" id="ARBA00005466"/>
    </source>
</evidence>
<dbReference type="Proteomes" id="UP000593566">
    <property type="component" value="Unassembled WGS sequence"/>
</dbReference>
<dbReference type="PANTHER" id="PTHR42973:SF4">
    <property type="entry name" value="FAD BINDING DOMAIN PROTEIN"/>
    <property type="match status" value="1"/>
</dbReference>
<dbReference type="EMBL" id="JACCJB010000011">
    <property type="protein sequence ID" value="KAF6222996.1"/>
    <property type="molecule type" value="Genomic_DNA"/>
</dbReference>
<dbReference type="InterPro" id="IPR016169">
    <property type="entry name" value="FAD-bd_PCMH_sub2"/>
</dbReference>
<proteinExistence type="inferred from homology"/>
<comment type="similarity">
    <text evidence="1">Belongs to the oxygen-dependent FAD-linked oxidoreductase family.</text>
</comment>
<dbReference type="Gene3D" id="3.40.50.300">
    <property type="entry name" value="P-loop containing nucleotide triphosphate hydrolases"/>
    <property type="match status" value="1"/>
</dbReference>
<dbReference type="InterPro" id="IPR050416">
    <property type="entry name" value="FAD-linked_Oxidoreductase"/>
</dbReference>
<dbReference type="InterPro" id="IPR036318">
    <property type="entry name" value="FAD-bd_PCMH-like_sf"/>
</dbReference>
<protein>
    <recommendedName>
        <fullName evidence="5">FAD-binding PCMH-type domain-containing protein</fullName>
    </recommendedName>
</protein>
<keyword evidence="2" id="KW-0285">Flavoprotein</keyword>